<name>A0A550I742_9FLAO</name>
<dbReference type="RefSeq" id="WP_143409568.1">
    <property type="nucleotide sequence ID" value="NZ_VHSF01000001.1"/>
</dbReference>
<comment type="caution">
    <text evidence="1">The sequence shown here is derived from an EMBL/GenBank/DDBJ whole genome shotgun (WGS) entry which is preliminary data.</text>
</comment>
<reference evidence="1 2" key="1">
    <citation type="submission" date="2019-06" db="EMBL/GenBank/DDBJ databases">
        <title>Gramella sabulilitoris sp. nov., isolated from a marine sand.</title>
        <authorList>
            <person name="Yoon J.-H."/>
        </authorList>
    </citation>
    <scope>NUCLEOTIDE SEQUENCE [LARGE SCALE GENOMIC DNA]</scope>
    <source>
        <strain evidence="1 2">HSMS-1</strain>
    </source>
</reference>
<gene>
    <name evidence="1" type="ORF">FGM01_02545</name>
</gene>
<organism evidence="1 2">
    <name type="scientific">Christiangramia sabulilitoris</name>
    <dbReference type="NCBI Taxonomy" id="2583991"/>
    <lineage>
        <taxon>Bacteria</taxon>
        <taxon>Pseudomonadati</taxon>
        <taxon>Bacteroidota</taxon>
        <taxon>Flavobacteriia</taxon>
        <taxon>Flavobacteriales</taxon>
        <taxon>Flavobacteriaceae</taxon>
        <taxon>Christiangramia</taxon>
    </lineage>
</organism>
<dbReference type="EMBL" id="VHSF01000001">
    <property type="protein sequence ID" value="TRO66789.1"/>
    <property type="molecule type" value="Genomic_DNA"/>
</dbReference>
<evidence type="ECO:0000313" key="2">
    <source>
        <dbReference type="Proteomes" id="UP000315131"/>
    </source>
</evidence>
<dbReference type="OrthoDB" id="982596at2"/>
<keyword evidence="2" id="KW-1185">Reference proteome</keyword>
<dbReference type="AlphaFoldDB" id="A0A550I742"/>
<accession>A0A550I742</accession>
<proteinExistence type="predicted"/>
<evidence type="ECO:0000313" key="1">
    <source>
        <dbReference type="EMBL" id="TRO66789.1"/>
    </source>
</evidence>
<dbReference type="Proteomes" id="UP000315131">
    <property type="component" value="Unassembled WGS sequence"/>
</dbReference>
<sequence length="94" mass="11274">MTQKIEWQEIKEIWKNSSQTKKIDIHISQLQDELKSKASEFEKNSIKSDISFLTPYWEDFKSKTSQFEKDSIKNDLLKITKSLKNFLSIFKRKK</sequence>
<protein>
    <submittedName>
        <fullName evidence="1">Uncharacterized protein</fullName>
    </submittedName>
</protein>